<dbReference type="EMBL" id="MHRT01000006">
    <property type="protein sequence ID" value="OHA29035.1"/>
    <property type="molecule type" value="Genomic_DNA"/>
</dbReference>
<comment type="caution">
    <text evidence="4">The sequence shown here is derived from an EMBL/GenBank/DDBJ whole genome shotgun (WGS) entry which is preliminary data.</text>
</comment>
<dbReference type="PANTHER" id="PTHR10584:SF166">
    <property type="entry name" value="RIBOKINASE"/>
    <property type="match status" value="1"/>
</dbReference>
<dbReference type="SUPFAM" id="SSF53613">
    <property type="entry name" value="Ribokinase-like"/>
    <property type="match status" value="1"/>
</dbReference>
<keyword evidence="1" id="KW-0808">Transferase</keyword>
<reference evidence="4 5" key="1">
    <citation type="journal article" date="2016" name="Nat. Commun.">
        <title>Thousands of microbial genomes shed light on interconnected biogeochemical processes in an aquifer system.</title>
        <authorList>
            <person name="Anantharaman K."/>
            <person name="Brown C.T."/>
            <person name="Hug L.A."/>
            <person name="Sharon I."/>
            <person name="Castelle C.J."/>
            <person name="Probst A.J."/>
            <person name="Thomas B.C."/>
            <person name="Singh A."/>
            <person name="Wilkins M.J."/>
            <person name="Karaoz U."/>
            <person name="Brodie E.L."/>
            <person name="Williams K.H."/>
            <person name="Hubbard S.S."/>
            <person name="Banfield J.F."/>
        </authorList>
    </citation>
    <scope>NUCLEOTIDE SEQUENCE [LARGE SCALE GENOMIC DNA]</scope>
</reference>
<evidence type="ECO:0000259" key="3">
    <source>
        <dbReference type="Pfam" id="PF00294"/>
    </source>
</evidence>
<dbReference type="STRING" id="1802315.A3F51_02120"/>
<evidence type="ECO:0000313" key="5">
    <source>
        <dbReference type="Proteomes" id="UP000178089"/>
    </source>
</evidence>
<evidence type="ECO:0000313" key="4">
    <source>
        <dbReference type="EMBL" id="OHA29035.1"/>
    </source>
</evidence>
<dbReference type="PANTHER" id="PTHR10584">
    <property type="entry name" value="SUGAR KINASE"/>
    <property type="match status" value="1"/>
</dbReference>
<keyword evidence="2" id="KW-0418">Kinase</keyword>
<evidence type="ECO:0000256" key="2">
    <source>
        <dbReference type="ARBA" id="ARBA00022777"/>
    </source>
</evidence>
<gene>
    <name evidence="4" type="ORF">A3F51_02120</name>
</gene>
<dbReference type="InterPro" id="IPR011611">
    <property type="entry name" value="PfkB_dom"/>
</dbReference>
<dbReference type="GO" id="GO:0016301">
    <property type="term" value="F:kinase activity"/>
    <property type="evidence" value="ECO:0007669"/>
    <property type="project" value="UniProtKB-KW"/>
</dbReference>
<dbReference type="AlphaFoldDB" id="A0A1G2MYN0"/>
<name>A0A1G2MYN0_9BACT</name>
<protein>
    <recommendedName>
        <fullName evidence="3">Carbohydrate kinase PfkB domain-containing protein</fullName>
    </recommendedName>
</protein>
<evidence type="ECO:0000256" key="1">
    <source>
        <dbReference type="ARBA" id="ARBA00022679"/>
    </source>
</evidence>
<dbReference type="Gene3D" id="3.40.1190.20">
    <property type="match status" value="1"/>
</dbReference>
<feature type="domain" description="Carbohydrate kinase PfkB" evidence="3">
    <location>
        <begin position="57"/>
        <end position="289"/>
    </location>
</feature>
<dbReference type="InterPro" id="IPR029056">
    <property type="entry name" value="Ribokinase-like"/>
</dbReference>
<dbReference type="Proteomes" id="UP000178089">
    <property type="component" value="Unassembled WGS sequence"/>
</dbReference>
<dbReference type="GO" id="GO:0005829">
    <property type="term" value="C:cytosol"/>
    <property type="evidence" value="ECO:0007669"/>
    <property type="project" value="TreeGrafter"/>
</dbReference>
<sequence length="331" mass="37499">MFHKSIDLIAIGDLATDAFIRLKEAEVHCRLDHNACEICLPYGEKIPFEYTKVIKAVGNAANAAVAGTRLGLRTALVSNIGNDQNGHECMNELQHNGVITSYIQKHSRKATNYHFVLWYGAERTILVNHVNYQYDLPKLPETRWVYLTSLADNTSHYHNAITDYLEAYPEIRLAFQPGTFQMKLGFDELKRIYARTDVFVVNVEEAQHMLKTNSKDIKLLLKKIHEQGPKLVLVTDGPRGSYMYDGDHSYFMPTYPDPKPPFERTGCGDAFASTFVSALAVGKSPLEALMWAPINPMSVAQFVGSQEGLLTREQLEWWLKKAPEGYRVKEI</sequence>
<organism evidence="4 5">
    <name type="scientific">Candidatus Taylorbacteria bacterium RIFCSPHIGHO2_12_FULL_45_16</name>
    <dbReference type="NCBI Taxonomy" id="1802315"/>
    <lineage>
        <taxon>Bacteria</taxon>
        <taxon>Candidatus Tayloriibacteriota</taxon>
    </lineage>
</organism>
<proteinExistence type="predicted"/>
<accession>A0A1G2MYN0</accession>
<dbReference type="Pfam" id="PF00294">
    <property type="entry name" value="PfkB"/>
    <property type="match status" value="1"/>
</dbReference>